<feature type="domain" description="4Fe-4S ferredoxin-type" evidence="8">
    <location>
        <begin position="218"/>
        <end position="240"/>
    </location>
</feature>
<evidence type="ECO:0000256" key="2">
    <source>
        <dbReference type="ARBA" id="ARBA00022485"/>
    </source>
</evidence>
<dbReference type="PANTHER" id="PTHR30176:SF3">
    <property type="entry name" value="FERREDOXIN-TYPE PROTEIN NAPH"/>
    <property type="match status" value="1"/>
</dbReference>
<dbReference type="Pfam" id="PF12801">
    <property type="entry name" value="Fer4_5"/>
    <property type="match status" value="3"/>
</dbReference>
<dbReference type="GO" id="GO:0046872">
    <property type="term" value="F:metal ion binding"/>
    <property type="evidence" value="ECO:0007669"/>
    <property type="project" value="UniProtKB-KW"/>
</dbReference>
<evidence type="ECO:0000256" key="4">
    <source>
        <dbReference type="ARBA" id="ARBA00022982"/>
    </source>
</evidence>
<dbReference type="Proteomes" id="UP000885847">
    <property type="component" value="Unassembled WGS sequence"/>
</dbReference>
<comment type="caution">
    <text evidence="9">The sequence shown here is derived from an EMBL/GenBank/DDBJ whole genome shotgun (WGS) entry which is preliminary data.</text>
</comment>
<dbReference type="EMBL" id="DQWE01000078">
    <property type="protein sequence ID" value="HDI82507.1"/>
    <property type="molecule type" value="Genomic_DNA"/>
</dbReference>
<dbReference type="Gene3D" id="3.30.70.20">
    <property type="match status" value="1"/>
</dbReference>
<dbReference type="PANTHER" id="PTHR30176">
    <property type="entry name" value="FERREDOXIN-TYPE PROTEIN NAPH"/>
    <property type="match status" value="1"/>
</dbReference>
<keyword evidence="6" id="KW-0411">Iron-sulfur</keyword>
<dbReference type="GO" id="GO:0051539">
    <property type="term" value="F:4 iron, 4 sulfur cluster binding"/>
    <property type="evidence" value="ECO:0007669"/>
    <property type="project" value="UniProtKB-KW"/>
</dbReference>
<evidence type="ECO:0000256" key="7">
    <source>
        <dbReference type="SAM" id="Phobius"/>
    </source>
</evidence>
<name>A0A7C0V9R1_UNCW3</name>
<proteinExistence type="predicted"/>
<reference evidence="9" key="1">
    <citation type="journal article" date="2020" name="mSystems">
        <title>Genome- and Community-Level Interaction Insights into Carbon Utilization and Element Cycling Functions of Hydrothermarchaeota in Hydrothermal Sediment.</title>
        <authorList>
            <person name="Zhou Z."/>
            <person name="Liu Y."/>
            <person name="Xu W."/>
            <person name="Pan J."/>
            <person name="Luo Z.H."/>
            <person name="Li M."/>
        </authorList>
    </citation>
    <scope>NUCLEOTIDE SEQUENCE [LARGE SCALE GENOMIC DNA]</scope>
    <source>
        <strain evidence="9">HyVt-102</strain>
    </source>
</reference>
<dbReference type="PROSITE" id="PS51379">
    <property type="entry name" value="4FE4S_FER_2"/>
    <property type="match status" value="2"/>
</dbReference>
<protein>
    <submittedName>
        <fullName evidence="9">4Fe-4S binding protein</fullName>
    </submittedName>
</protein>
<feature type="transmembrane region" description="Helical" evidence="7">
    <location>
        <begin position="124"/>
        <end position="142"/>
    </location>
</feature>
<accession>A0A7C0V9R1</accession>
<evidence type="ECO:0000256" key="6">
    <source>
        <dbReference type="ARBA" id="ARBA00023014"/>
    </source>
</evidence>
<keyword evidence="5" id="KW-0408">Iron</keyword>
<dbReference type="AlphaFoldDB" id="A0A7C0V9R1"/>
<keyword evidence="7" id="KW-0812">Transmembrane</keyword>
<evidence type="ECO:0000256" key="5">
    <source>
        <dbReference type="ARBA" id="ARBA00023004"/>
    </source>
</evidence>
<feature type="transmembrane region" description="Helical" evidence="7">
    <location>
        <begin position="78"/>
        <end position="104"/>
    </location>
</feature>
<feature type="transmembrane region" description="Helical" evidence="7">
    <location>
        <begin position="172"/>
        <end position="194"/>
    </location>
</feature>
<dbReference type="Pfam" id="PF00037">
    <property type="entry name" value="Fer4"/>
    <property type="match status" value="1"/>
</dbReference>
<organism evidence="9">
    <name type="scientific">candidate division WOR-3 bacterium</name>
    <dbReference type="NCBI Taxonomy" id="2052148"/>
    <lineage>
        <taxon>Bacteria</taxon>
        <taxon>Bacteria division WOR-3</taxon>
    </lineage>
</organism>
<dbReference type="InterPro" id="IPR051684">
    <property type="entry name" value="Electron_Trans/Redox"/>
</dbReference>
<evidence type="ECO:0000256" key="1">
    <source>
        <dbReference type="ARBA" id="ARBA00022448"/>
    </source>
</evidence>
<evidence type="ECO:0000256" key="3">
    <source>
        <dbReference type="ARBA" id="ARBA00022723"/>
    </source>
</evidence>
<evidence type="ECO:0000259" key="8">
    <source>
        <dbReference type="PROSITE" id="PS51379"/>
    </source>
</evidence>
<dbReference type="InterPro" id="IPR017900">
    <property type="entry name" value="4Fe4S_Fe_S_CS"/>
</dbReference>
<dbReference type="SUPFAM" id="SSF54862">
    <property type="entry name" value="4Fe-4S ferredoxins"/>
    <property type="match status" value="1"/>
</dbReference>
<dbReference type="InterPro" id="IPR017896">
    <property type="entry name" value="4Fe4S_Fe-S-bd"/>
</dbReference>
<sequence>MRKIRIKKRHIFPTNLVQWISLFAINGYFPVIKNPNLYQGRLKGLVCPSLNCYSCPLAYTSCPIGLMQHFAIIRAIPAYLLGWLGIIGATVGRAQCGWVCPFGLVQDLLYRIGKIKLPLPRGFVFVKYLILAGMIPLSMLTLDPVFCQFICPAGTLFAGIPQVLWIPDLRALVAHLFWIKISVLSIVIILSMMIKRPFCRALCPLGAFYSLFNRVSALKLQVDMVRCTECDLCYQVCPMDIKIYKDPNQIECIRCNRCVRICPEDAISVELFGKPLGKKQGIPLKVKVE</sequence>
<gene>
    <name evidence="9" type="ORF">ENF18_01790</name>
</gene>
<feature type="domain" description="4Fe-4S ferredoxin-type" evidence="8">
    <location>
        <begin position="241"/>
        <end position="272"/>
    </location>
</feature>
<keyword evidence="7" id="KW-1133">Transmembrane helix</keyword>
<keyword evidence="4" id="KW-0249">Electron transport</keyword>
<keyword evidence="2" id="KW-0004">4Fe-4S</keyword>
<keyword evidence="7" id="KW-0472">Membrane</keyword>
<feature type="transmembrane region" description="Helical" evidence="7">
    <location>
        <begin position="149"/>
        <end position="166"/>
    </location>
</feature>
<dbReference type="PROSITE" id="PS00198">
    <property type="entry name" value="4FE4S_FER_1"/>
    <property type="match status" value="1"/>
</dbReference>
<keyword evidence="3" id="KW-0479">Metal-binding</keyword>
<keyword evidence="1" id="KW-0813">Transport</keyword>
<dbReference type="GO" id="GO:0005886">
    <property type="term" value="C:plasma membrane"/>
    <property type="evidence" value="ECO:0007669"/>
    <property type="project" value="TreeGrafter"/>
</dbReference>
<evidence type="ECO:0000313" key="9">
    <source>
        <dbReference type="EMBL" id="HDI82507.1"/>
    </source>
</evidence>